<dbReference type="Proteomes" id="UP001528912">
    <property type="component" value="Unassembled WGS sequence"/>
</dbReference>
<evidence type="ECO:0000256" key="2">
    <source>
        <dbReference type="ARBA" id="ARBA00022679"/>
    </source>
</evidence>
<gene>
    <name evidence="4" type="ORF">P4R38_19810</name>
</gene>
<dbReference type="SUPFAM" id="SSF53756">
    <property type="entry name" value="UDP-Glycosyltransferase/glycogen phosphorylase"/>
    <property type="match status" value="1"/>
</dbReference>
<dbReference type="PANTHER" id="PTHR45947">
    <property type="entry name" value="SULFOQUINOVOSYL TRANSFERASE SQD2"/>
    <property type="match status" value="1"/>
</dbReference>
<dbReference type="InterPro" id="IPR001296">
    <property type="entry name" value="Glyco_trans_1"/>
</dbReference>
<feature type="domain" description="Glycosyl transferase family 1" evidence="3">
    <location>
        <begin position="208"/>
        <end position="343"/>
    </location>
</feature>
<proteinExistence type="predicted"/>
<comment type="caution">
    <text evidence="4">The sequence shown here is derived from an EMBL/GenBank/DDBJ whole genome shotgun (WGS) entry which is preliminary data.</text>
</comment>
<keyword evidence="2 4" id="KW-0808">Transferase</keyword>
<evidence type="ECO:0000256" key="1">
    <source>
        <dbReference type="ARBA" id="ARBA00021292"/>
    </source>
</evidence>
<dbReference type="GO" id="GO:0016757">
    <property type="term" value="F:glycosyltransferase activity"/>
    <property type="evidence" value="ECO:0007669"/>
    <property type="project" value="UniProtKB-KW"/>
</dbReference>
<evidence type="ECO:0000313" key="5">
    <source>
        <dbReference type="Proteomes" id="UP001528912"/>
    </source>
</evidence>
<reference evidence="4 5" key="1">
    <citation type="submission" date="2023-03" db="EMBL/GenBank/DDBJ databases">
        <title>YIM 133296 draft genome.</title>
        <authorList>
            <person name="Xiong L."/>
        </authorList>
    </citation>
    <scope>NUCLEOTIDE SEQUENCE [LARGE SCALE GENOMIC DNA]</scope>
    <source>
        <strain evidence="4 5">YIM 133296</strain>
    </source>
</reference>
<name>A0ABT6CDB0_9MICO</name>
<organism evidence="4 5">
    <name type="scientific">Luteipulveratus flavus</name>
    <dbReference type="NCBI Taxonomy" id="3031728"/>
    <lineage>
        <taxon>Bacteria</taxon>
        <taxon>Bacillati</taxon>
        <taxon>Actinomycetota</taxon>
        <taxon>Actinomycetes</taxon>
        <taxon>Micrococcales</taxon>
        <taxon>Dermacoccaceae</taxon>
        <taxon>Luteipulveratus</taxon>
    </lineage>
</organism>
<evidence type="ECO:0000313" key="4">
    <source>
        <dbReference type="EMBL" id="MDF8266503.1"/>
    </source>
</evidence>
<keyword evidence="5" id="KW-1185">Reference proteome</keyword>
<dbReference type="InterPro" id="IPR050194">
    <property type="entry name" value="Glycosyltransferase_grp1"/>
</dbReference>
<sequence length="377" mass="40780">MRVALGHDYLTQRGGAERVVQVMAHAYPDAPVYTTLYDPDGTFPEVGSLDVRPSRLNGISALRRHHRLAMPVLAPVVSRMKIDAEVLLVSSSGWAHGMQSTGRKIVYCHAPARWLYQRDRYLGAPEKQASGLGAHLRRDLAAGALAVLGSGLRRWDREAAHSADRYLVNSTVVREAVRTAYGIEADVLPPPPALLPAGEESPVAGIEPGFVLCVARLLPYKNVDVVLAAVEQVPGVRLVVVGEGPERAALTDRAARSGRVHIAGRVTDAELRWLYRSCAALATASYEDYGLAPLEAAAFGRPACTLRDGGFLDTVVDGRTGVFFDRPEPDSVAAGLERLLASVWDADMIRDHARSFSAERFIGRIRDVVGQEHALSG</sequence>
<dbReference type="PANTHER" id="PTHR45947:SF3">
    <property type="entry name" value="SULFOQUINOVOSYL TRANSFERASE SQD2"/>
    <property type="match status" value="1"/>
</dbReference>
<dbReference type="RefSeq" id="WP_277193713.1">
    <property type="nucleotide sequence ID" value="NZ_JAROAV010000057.1"/>
</dbReference>
<dbReference type="EMBL" id="JAROAV010000057">
    <property type="protein sequence ID" value="MDF8266503.1"/>
    <property type="molecule type" value="Genomic_DNA"/>
</dbReference>
<keyword evidence="4" id="KW-0328">Glycosyltransferase</keyword>
<dbReference type="Gene3D" id="3.40.50.2000">
    <property type="entry name" value="Glycogen Phosphorylase B"/>
    <property type="match status" value="2"/>
</dbReference>
<evidence type="ECO:0000259" key="3">
    <source>
        <dbReference type="Pfam" id="PF00534"/>
    </source>
</evidence>
<accession>A0ABT6CDB0</accession>
<protein>
    <recommendedName>
        <fullName evidence="1">D-inositol 3-phosphate glycosyltransferase</fullName>
    </recommendedName>
</protein>
<dbReference type="Pfam" id="PF00534">
    <property type="entry name" value="Glycos_transf_1"/>
    <property type="match status" value="1"/>
</dbReference>